<dbReference type="AlphaFoldDB" id="A0A450VH93"/>
<feature type="binding site" evidence="11">
    <location>
        <position position="102"/>
    </location>
    <ligand>
        <name>ATP</name>
        <dbReference type="ChEBI" id="CHEBI:30616"/>
    </ligand>
</feature>
<evidence type="ECO:0000256" key="11">
    <source>
        <dbReference type="PIRSR" id="PIRSR002583-1"/>
    </source>
</evidence>
<dbReference type="PIRSF" id="PIRSF002583">
    <property type="entry name" value="Hsp90"/>
    <property type="match status" value="1"/>
</dbReference>
<evidence type="ECO:0000259" key="13">
    <source>
        <dbReference type="SMART" id="SM00387"/>
    </source>
</evidence>
<dbReference type="Gene3D" id="3.40.50.11260">
    <property type="match status" value="1"/>
</dbReference>
<dbReference type="InterPro" id="IPR001404">
    <property type="entry name" value="Hsp90_fam"/>
</dbReference>
<comment type="similarity">
    <text evidence="2 10">Belongs to the heat shock protein 90 family.</text>
</comment>
<keyword evidence="3 10" id="KW-0963">Cytoplasm</keyword>
<comment type="function">
    <text evidence="8 10">Molecular chaperone. Has ATPase activity.</text>
</comment>
<evidence type="ECO:0000313" key="15">
    <source>
        <dbReference type="EMBL" id="VFJ99726.1"/>
    </source>
</evidence>
<feature type="binding site" evidence="11">
    <location>
        <begin position="103"/>
        <end position="104"/>
    </location>
    <ligand>
        <name>ATP</name>
        <dbReference type="ChEBI" id="CHEBI:30616"/>
    </ligand>
</feature>
<evidence type="ECO:0000256" key="5">
    <source>
        <dbReference type="ARBA" id="ARBA00022840"/>
    </source>
</evidence>
<dbReference type="NCBIfam" id="NF003555">
    <property type="entry name" value="PRK05218.1"/>
    <property type="match status" value="1"/>
</dbReference>
<dbReference type="InterPro" id="IPR037196">
    <property type="entry name" value="HSP90_C"/>
</dbReference>
<evidence type="ECO:0000313" key="16">
    <source>
        <dbReference type="EMBL" id="VFK04097.1"/>
    </source>
</evidence>
<dbReference type="GO" id="GO:0140662">
    <property type="term" value="F:ATP-dependent protein folding chaperone"/>
    <property type="evidence" value="ECO:0007669"/>
    <property type="project" value="InterPro"/>
</dbReference>
<dbReference type="EMBL" id="CAADFG010000170">
    <property type="protein sequence ID" value="VFJ99726.1"/>
    <property type="molecule type" value="Genomic_DNA"/>
</dbReference>
<dbReference type="Gene3D" id="3.30.230.80">
    <property type="match status" value="1"/>
</dbReference>
<dbReference type="Pfam" id="PF00183">
    <property type="entry name" value="HSP90"/>
    <property type="match status" value="1"/>
</dbReference>
<evidence type="ECO:0000256" key="2">
    <source>
        <dbReference type="ARBA" id="ARBA00008239"/>
    </source>
</evidence>
<comment type="subunit">
    <text evidence="10">Homodimer.</text>
</comment>
<evidence type="ECO:0000256" key="8">
    <source>
        <dbReference type="ARBA" id="ARBA00058590"/>
    </source>
</evidence>
<dbReference type="Gene3D" id="3.30.565.10">
    <property type="entry name" value="Histidine kinase-like ATPase, C-terminal domain"/>
    <property type="match status" value="1"/>
</dbReference>
<dbReference type="GO" id="GO:0005524">
    <property type="term" value="F:ATP binding"/>
    <property type="evidence" value="ECO:0007669"/>
    <property type="project" value="UniProtKB-UniRule"/>
</dbReference>
<dbReference type="SMART" id="SM00387">
    <property type="entry name" value="HATPase_c"/>
    <property type="match status" value="1"/>
</dbReference>
<evidence type="ECO:0000313" key="14">
    <source>
        <dbReference type="EMBL" id="VFJ99641.1"/>
    </source>
</evidence>
<evidence type="ECO:0000256" key="7">
    <source>
        <dbReference type="ARBA" id="ARBA00023186"/>
    </source>
</evidence>
<dbReference type="InterPro" id="IPR020568">
    <property type="entry name" value="Ribosomal_Su5_D2-typ_SF"/>
</dbReference>
<feature type="region of interest" description="Disordered" evidence="12">
    <location>
        <begin position="218"/>
        <end position="250"/>
    </location>
</feature>
<feature type="binding site" evidence="11">
    <location>
        <position position="83"/>
    </location>
    <ligand>
        <name>ATP</name>
        <dbReference type="ChEBI" id="CHEBI:30616"/>
    </ligand>
</feature>
<dbReference type="FunFam" id="3.30.230.80:FF:000002">
    <property type="entry name" value="Molecular chaperone HtpG"/>
    <property type="match status" value="1"/>
</dbReference>
<dbReference type="SUPFAM" id="SSF55874">
    <property type="entry name" value="ATPase domain of HSP90 chaperone/DNA topoisomerase II/histidine kinase"/>
    <property type="match status" value="1"/>
</dbReference>
<protein>
    <recommendedName>
        <fullName evidence="9 10">Chaperone protein HtpG</fullName>
    </recommendedName>
    <alternativeName>
        <fullName evidence="10">Heat shock protein HtpG</fullName>
    </alternativeName>
    <alternativeName>
        <fullName evidence="10">High temperature protein G</fullName>
    </alternativeName>
</protein>
<comment type="subcellular location">
    <subcellularLocation>
        <location evidence="1 10">Cytoplasm</location>
    </subcellularLocation>
</comment>
<feature type="domain" description="Histidine kinase/HSP90-like ATPase" evidence="13">
    <location>
        <begin position="30"/>
        <end position="187"/>
    </location>
</feature>
<dbReference type="PANTHER" id="PTHR11528">
    <property type="entry name" value="HEAT SHOCK PROTEIN 90 FAMILY MEMBER"/>
    <property type="match status" value="1"/>
</dbReference>
<dbReference type="InterPro" id="IPR036890">
    <property type="entry name" value="HATPase_C_sf"/>
</dbReference>
<dbReference type="SUPFAM" id="SSF54211">
    <property type="entry name" value="Ribosomal protein S5 domain 2-like"/>
    <property type="match status" value="1"/>
</dbReference>
<feature type="binding site" evidence="11">
    <location>
        <position position="177"/>
    </location>
    <ligand>
        <name>ATP</name>
        <dbReference type="ChEBI" id="CHEBI:30616"/>
    </ligand>
</feature>
<dbReference type="Pfam" id="PF13589">
    <property type="entry name" value="HATPase_c_3"/>
    <property type="match status" value="1"/>
</dbReference>
<sequence length="653" mass="74382">MTVHAQKETLGFEAEVRQLLDLMIHSLYSNKEIFLRELVSNASDAMDRLRFEALSNEGLYDKETDLGIKIRFDKSARTIMVSDNGIGMSRSEVIEQLGTIAKSGTREFFKALTGDQAKDSKLIGQFGVGFYSTFIVADRVTVTTRRAGLGQEEAVRWDSAGEGEYTVANVEKAARGTEVVLHLRPGEDEFLDGFRLREILRKYSDHISFPISMIKEAVPDLSMPGDPEDGKKPEEKEAEGKEKDKPDVPEEEVINSATALWMRPRNELTDEEYDQFYKHVAHDYEAPLARIHSHVEGTLEYTLLLFIPATAPFDLWDRQNRHGVKLYVRRVFIMDDAQDLMPTYLRFIRGVIDSADLPLNISREILQQNRQVESIRNGSVKKVLGLLESMAKDEPEKYAKFWNQLGHTLKEGVIEDHNNRETIAKLLRFWSTHADSGDKIVSFDNYIERMKEGQEAIYYMTGDSIVTARNSPHLEVFRKKGVEVLLLTDEIDDWVITHIMDYDKKPLESVTKGALDLGKLGDEEEEEDGKKGDEAHKDILERIKKALGEKVKEVRTTHRLTTSPVCLVADEYSMGRHMERLLKSTGQVVPTMRPIMEINPEHPIVQKMGQETVESRLSDWAHILFDEALLAEGGHPEDPAAFVRRINEMFLGE</sequence>
<evidence type="ECO:0000256" key="12">
    <source>
        <dbReference type="SAM" id="MobiDB-lite"/>
    </source>
</evidence>
<keyword evidence="6 10" id="KW-0346">Stress response</keyword>
<gene>
    <name evidence="10" type="primary">htpG</name>
    <name evidence="15" type="ORF">BECKH772A_GA0070896_101704</name>
    <name evidence="14" type="ORF">BECKH772B_GA0070898_101645</name>
    <name evidence="16" type="ORF">BECKH772C_GA0070978_101615</name>
</gene>
<evidence type="ECO:0000256" key="10">
    <source>
        <dbReference type="HAMAP-Rule" id="MF_00505"/>
    </source>
</evidence>
<reference evidence="16" key="1">
    <citation type="submission" date="2019-02" db="EMBL/GenBank/DDBJ databases">
        <authorList>
            <person name="Gruber-Vodicka R. H."/>
            <person name="Seah K. B. B."/>
        </authorList>
    </citation>
    <scope>NUCLEOTIDE SEQUENCE</scope>
    <source>
        <strain evidence="16">BECK_SA2B12</strain>
        <strain evidence="15">BECK_SA2B15</strain>
        <strain evidence="14">BECK_SA2B20</strain>
    </source>
</reference>
<evidence type="ECO:0000256" key="1">
    <source>
        <dbReference type="ARBA" id="ARBA00004496"/>
    </source>
</evidence>
<dbReference type="HAMAP" id="MF_00505">
    <property type="entry name" value="HSP90"/>
    <property type="match status" value="1"/>
</dbReference>
<dbReference type="PRINTS" id="PR00775">
    <property type="entry name" value="HEATSHOCK90"/>
</dbReference>
<proteinExistence type="inferred from homology"/>
<evidence type="ECO:0000256" key="6">
    <source>
        <dbReference type="ARBA" id="ARBA00023016"/>
    </source>
</evidence>
<keyword evidence="4 10" id="KW-0547">Nucleotide-binding</keyword>
<feature type="region of interest" description="C" evidence="10">
    <location>
        <begin position="581"/>
        <end position="653"/>
    </location>
</feature>
<accession>A0A450VH93</accession>
<feature type="binding site" evidence="11">
    <location>
        <position position="37"/>
    </location>
    <ligand>
        <name>ATP</name>
        <dbReference type="ChEBI" id="CHEBI:30616"/>
    </ligand>
</feature>
<feature type="binding site" evidence="11">
    <location>
        <begin position="125"/>
        <end position="130"/>
    </location>
    <ligand>
        <name>ATP</name>
        <dbReference type="ChEBI" id="CHEBI:30616"/>
    </ligand>
</feature>
<feature type="binding site" evidence="11">
    <location>
        <position position="363"/>
    </location>
    <ligand>
        <name>ATP</name>
        <dbReference type="ChEBI" id="CHEBI:30616"/>
    </ligand>
</feature>
<dbReference type="InterPro" id="IPR020575">
    <property type="entry name" value="Hsp90_N"/>
</dbReference>
<dbReference type="InterPro" id="IPR019805">
    <property type="entry name" value="Heat_shock_protein_90_CS"/>
</dbReference>
<dbReference type="GO" id="GO:0005737">
    <property type="term" value="C:cytoplasm"/>
    <property type="evidence" value="ECO:0007669"/>
    <property type="project" value="UniProtKB-SubCell"/>
</dbReference>
<dbReference type="GO" id="GO:0016887">
    <property type="term" value="F:ATP hydrolysis activity"/>
    <property type="evidence" value="ECO:0007669"/>
    <property type="project" value="InterPro"/>
</dbReference>
<keyword evidence="5 10" id="KW-0067">ATP-binding</keyword>
<evidence type="ECO:0000256" key="4">
    <source>
        <dbReference type="ARBA" id="ARBA00022741"/>
    </source>
</evidence>
<dbReference type="CDD" id="cd16927">
    <property type="entry name" value="HATPase_Hsp90-like"/>
    <property type="match status" value="1"/>
</dbReference>
<dbReference type="PROSITE" id="PS00298">
    <property type="entry name" value="HSP90"/>
    <property type="match status" value="1"/>
</dbReference>
<dbReference type="InterPro" id="IPR003594">
    <property type="entry name" value="HATPase_dom"/>
</dbReference>
<organism evidence="16">
    <name type="scientific">Candidatus Kentrum eta</name>
    <dbReference type="NCBI Taxonomy" id="2126337"/>
    <lineage>
        <taxon>Bacteria</taxon>
        <taxon>Pseudomonadati</taxon>
        <taxon>Pseudomonadota</taxon>
        <taxon>Gammaproteobacteria</taxon>
        <taxon>Candidatus Kentrum</taxon>
    </lineage>
</organism>
<feature type="compositionally biased region" description="Basic and acidic residues" evidence="12">
    <location>
        <begin position="228"/>
        <end position="248"/>
    </location>
</feature>
<keyword evidence="7 10" id="KW-0143">Chaperone</keyword>
<comment type="caution">
    <text evidence="10">Lacks conserved residue(s) required for the propagation of feature annotation.</text>
</comment>
<evidence type="ECO:0000256" key="3">
    <source>
        <dbReference type="ARBA" id="ARBA00022490"/>
    </source>
</evidence>
<dbReference type="GO" id="GO:0051082">
    <property type="term" value="F:unfolded protein binding"/>
    <property type="evidence" value="ECO:0007669"/>
    <property type="project" value="UniProtKB-UniRule"/>
</dbReference>
<name>A0A450VH93_9GAMM</name>
<evidence type="ECO:0000256" key="9">
    <source>
        <dbReference type="ARBA" id="ARBA00070675"/>
    </source>
</evidence>
<feature type="binding site" evidence="11">
    <location>
        <position position="88"/>
    </location>
    <ligand>
        <name>ATP</name>
        <dbReference type="ChEBI" id="CHEBI:30616"/>
    </ligand>
</feature>
<dbReference type="EMBL" id="CAADFI010000164">
    <property type="protein sequence ID" value="VFJ99641.1"/>
    <property type="molecule type" value="Genomic_DNA"/>
</dbReference>
<dbReference type="EMBL" id="CAADFJ010000161">
    <property type="protein sequence ID" value="VFK04097.1"/>
    <property type="molecule type" value="Genomic_DNA"/>
</dbReference>
<dbReference type="SUPFAM" id="SSF110942">
    <property type="entry name" value="HSP90 C-terminal domain"/>
    <property type="match status" value="1"/>
</dbReference>
<dbReference type="FunFam" id="3.30.565.10:FF:000009">
    <property type="entry name" value="Molecular chaperone HtpG"/>
    <property type="match status" value="1"/>
</dbReference>
<dbReference type="Gene3D" id="1.20.120.790">
    <property type="entry name" value="Heat shock protein 90, C-terminal domain"/>
    <property type="match status" value="1"/>
</dbReference>
<feature type="region of interest" description="A; substrate-binding" evidence="10">
    <location>
        <begin position="1"/>
        <end position="363"/>
    </location>
</feature>
<feature type="binding site" evidence="11">
    <location>
        <position position="41"/>
    </location>
    <ligand>
        <name>ATP</name>
        <dbReference type="ChEBI" id="CHEBI:30616"/>
    </ligand>
</feature>